<gene>
    <name evidence="1" type="ORF">SAMN04489858_104274</name>
</gene>
<evidence type="ECO:0000313" key="2">
    <source>
        <dbReference type="Proteomes" id="UP000199180"/>
    </source>
</evidence>
<dbReference type="EMBL" id="FOHO01000004">
    <property type="protein sequence ID" value="SET35175.1"/>
    <property type="molecule type" value="Genomic_DNA"/>
</dbReference>
<dbReference type="SUPFAM" id="SSF48113">
    <property type="entry name" value="Heme-dependent peroxidases"/>
    <property type="match status" value="1"/>
</dbReference>
<dbReference type="Gene3D" id="1.10.640.10">
    <property type="entry name" value="Haem peroxidase domain superfamily, animal type"/>
    <property type="match status" value="1"/>
</dbReference>
<dbReference type="RefSeq" id="WP_090733926.1">
    <property type="nucleotide sequence ID" value="NZ_FOHO01000004.1"/>
</dbReference>
<name>A0A1I0DTN6_9RHOB</name>
<dbReference type="GO" id="GO:0006979">
    <property type="term" value="P:response to oxidative stress"/>
    <property type="evidence" value="ECO:0007669"/>
    <property type="project" value="InterPro"/>
</dbReference>
<keyword evidence="2" id="KW-1185">Reference proteome</keyword>
<dbReference type="STRING" id="364199.SAMN04489858_104274"/>
<reference evidence="1 2" key="1">
    <citation type="submission" date="2016-10" db="EMBL/GenBank/DDBJ databases">
        <authorList>
            <person name="de Groot N.N."/>
        </authorList>
    </citation>
    <scope>NUCLEOTIDE SEQUENCE [LARGE SCALE GENOMIC DNA]</scope>
    <source>
        <strain evidence="1 2">DSM 17862</strain>
    </source>
</reference>
<organism evidence="1 2">
    <name type="scientific">Paracoccus homiensis</name>
    <dbReference type="NCBI Taxonomy" id="364199"/>
    <lineage>
        <taxon>Bacteria</taxon>
        <taxon>Pseudomonadati</taxon>
        <taxon>Pseudomonadota</taxon>
        <taxon>Alphaproteobacteria</taxon>
        <taxon>Rhodobacterales</taxon>
        <taxon>Paracoccaceae</taxon>
        <taxon>Paracoccus</taxon>
    </lineage>
</organism>
<evidence type="ECO:0000313" key="1">
    <source>
        <dbReference type="EMBL" id="SET35175.1"/>
    </source>
</evidence>
<sequence length="467" mass="51532">MPQTDELHLEETVCRFGCSPDAFDPTLMVERAAPPPPAQGPHPNARQMPQILLRTDPVWRRACLAQTAHIPSGYTYLGQLMGHDMGSSVSMSSVPHARRGKDMTAVAALGPTRYNLIDNPLTLETVYGSGPSMASTLYDPETMLFRLTPGARLARVYRVSPDPLSDRREVIRALYDERNRDTLMLHELTVAWMQFHNLCARSLLPAHRPFQAYVIVRNHAVRVWHHIVAQDILPRFVHPDIAALTQIPQEWRLDETTLLHGLFRAFHAMPLAAYHLGRSGSHNLRVLLKSGFDHSEAETDWAVDWPLLFGEKPGGPKTGLSASVAPELRAPVSAAAVIALDDRSAAEALPLRPGNPVIESALAKLPAAWRDRLTPDRLAQDFNARFPAAPIDLTAEVVEWGPLFQMMMIEAQLYGQKGGLGPFGSALLRGSIMGSIDRVALAPELPAAQNLPRPATMLELIKLVRRG</sequence>
<protein>
    <recommendedName>
        <fullName evidence="3">Animal haem peroxidase</fullName>
    </recommendedName>
</protein>
<dbReference type="InterPro" id="IPR037120">
    <property type="entry name" value="Haem_peroxidase_sf_animal"/>
</dbReference>
<accession>A0A1I0DTN6</accession>
<dbReference type="AlphaFoldDB" id="A0A1I0DTN6"/>
<dbReference type="GO" id="GO:0020037">
    <property type="term" value="F:heme binding"/>
    <property type="evidence" value="ECO:0007669"/>
    <property type="project" value="InterPro"/>
</dbReference>
<dbReference type="Proteomes" id="UP000199180">
    <property type="component" value="Unassembled WGS sequence"/>
</dbReference>
<dbReference type="InterPro" id="IPR010255">
    <property type="entry name" value="Haem_peroxidase_sf"/>
</dbReference>
<dbReference type="OrthoDB" id="105077at2"/>
<proteinExistence type="predicted"/>
<dbReference type="GO" id="GO:0004601">
    <property type="term" value="F:peroxidase activity"/>
    <property type="evidence" value="ECO:0007669"/>
    <property type="project" value="InterPro"/>
</dbReference>
<evidence type="ECO:0008006" key="3">
    <source>
        <dbReference type="Google" id="ProtNLM"/>
    </source>
</evidence>